<dbReference type="GeneID" id="55495036"/>
<dbReference type="RefSeq" id="WP_058279082.1">
    <property type="nucleotide sequence ID" value="NZ_CYPU01000071.1"/>
</dbReference>
<proteinExistence type="predicted"/>
<dbReference type="AlphaFoldDB" id="A0A0N7LR33"/>
<dbReference type="EMBL" id="CYPU01000071">
    <property type="protein sequence ID" value="CUH49700.1"/>
    <property type="molecule type" value="Genomic_DNA"/>
</dbReference>
<dbReference type="Proteomes" id="UP000050783">
    <property type="component" value="Unassembled WGS sequence"/>
</dbReference>
<keyword evidence="1" id="KW-1133">Transmembrane helix</keyword>
<keyword evidence="1" id="KW-0472">Membrane</keyword>
<sequence length="174" mass="19514">MVLEYDFDIVVNEELEDDAGSERLDMSVARARFRKVKTADALRAASPKIRKIFQNAGFDLDSTKSGMSHGYFAEGDVAERERILRALFTNIRAAGIRGEYCGEFDFHQFLYDVKTAKPRVGQRRQVADWTPNPRYKSPATPERRSIHGRIGFALGLAVILFAVLRYLAAAGATP</sequence>
<accession>A0A0N7LR33</accession>
<dbReference type="OrthoDB" id="7707180at2"/>
<feature type="transmembrane region" description="Helical" evidence="1">
    <location>
        <begin position="150"/>
        <end position="168"/>
    </location>
</feature>
<reference evidence="2 3" key="1">
    <citation type="submission" date="2015-09" db="EMBL/GenBank/DDBJ databases">
        <authorList>
            <consortium name="Swine Surveillance"/>
        </authorList>
    </citation>
    <scope>NUCLEOTIDE SEQUENCE [LARGE SCALE GENOMIC DNA]</scope>
    <source>
        <strain evidence="2 3">CECT 4292</strain>
    </source>
</reference>
<dbReference type="STRING" id="81569.RUM4293_04006"/>
<evidence type="ECO:0000313" key="3">
    <source>
        <dbReference type="Proteomes" id="UP000050783"/>
    </source>
</evidence>
<organism evidence="2 3">
    <name type="scientific">Ruegeria atlantica</name>
    <dbReference type="NCBI Taxonomy" id="81569"/>
    <lineage>
        <taxon>Bacteria</taxon>
        <taxon>Pseudomonadati</taxon>
        <taxon>Pseudomonadota</taxon>
        <taxon>Alphaproteobacteria</taxon>
        <taxon>Rhodobacterales</taxon>
        <taxon>Roseobacteraceae</taxon>
        <taxon>Ruegeria</taxon>
    </lineage>
</organism>
<evidence type="ECO:0000256" key="1">
    <source>
        <dbReference type="SAM" id="Phobius"/>
    </source>
</evidence>
<keyword evidence="1" id="KW-0812">Transmembrane</keyword>
<name>A0A0N7LR33_9RHOB</name>
<gene>
    <name evidence="2" type="ORF">RUA4292_03897</name>
</gene>
<evidence type="ECO:0000313" key="2">
    <source>
        <dbReference type="EMBL" id="CUH49700.1"/>
    </source>
</evidence>
<protein>
    <submittedName>
        <fullName evidence="2">Uncharacterized protein</fullName>
    </submittedName>
</protein>